<evidence type="ECO:0000256" key="1">
    <source>
        <dbReference type="SAM" id="Coils"/>
    </source>
</evidence>
<dbReference type="SUPFAM" id="SSF111369">
    <property type="entry name" value="HlyD-like secretion proteins"/>
    <property type="match status" value="1"/>
</dbReference>
<accession>A0ABS3NMY0</accession>
<evidence type="ECO:0000313" key="3">
    <source>
        <dbReference type="Proteomes" id="UP000664554"/>
    </source>
</evidence>
<sequence length="361" mass="39390">MKKSWILILLVVAAAVGWYFWQQQQQAEALPSGIVSSNGRLELEQFDIASLYPGRIEQILVDEGEDVMADQLLVKLSSTQSESQLMAAQATEQRAYQMVSQAQAGRNQAEQAMARAQAEINAHLEQQKVAKMDLDNARKMRSENLISDSEVSKRMAAYNGAVAAVQAARAARAEAQAAAQQVDAQIAEAKAGVNQAKAQQQAATSMNDDMLIRSPKAGRVEYRIAEVGSVIAAGSKVVSLLDTEDAYMNIFLPNQQMSSLQVGDDARIVLDGLDSVWPAQVSFIASEAQFTPKSVETQNEREKLMFKVRIKLPLEVAQKYKGLLKGGMTGNGYVRSDTDVAWPDELTIKLPAVKMPVQNAS</sequence>
<dbReference type="EMBL" id="JAGBKM010000008">
    <property type="protein sequence ID" value="MBO1530782.1"/>
    <property type="molecule type" value="Genomic_DNA"/>
</dbReference>
<name>A0ABS3NMY0_9GAMM</name>
<reference evidence="2 3" key="1">
    <citation type="submission" date="2021-03" db="EMBL/GenBank/DDBJ databases">
        <authorList>
            <person name="Shang D.-D."/>
            <person name="Du Z.-J."/>
            <person name="Chen G.-J."/>
        </authorList>
    </citation>
    <scope>NUCLEOTIDE SEQUENCE [LARGE SCALE GENOMIC DNA]</scope>
    <source>
        <strain evidence="2 3">F1192</strain>
    </source>
</reference>
<dbReference type="Proteomes" id="UP000664554">
    <property type="component" value="Unassembled WGS sequence"/>
</dbReference>
<dbReference type="PANTHER" id="PTHR30438:SF2">
    <property type="entry name" value="MEMBRANE PROTEIN"/>
    <property type="match status" value="1"/>
</dbReference>
<dbReference type="PANTHER" id="PTHR30438">
    <property type="entry name" value="36 KDA ANTIGEN-RELATED"/>
    <property type="match status" value="1"/>
</dbReference>
<dbReference type="Gene3D" id="2.40.50.100">
    <property type="match status" value="1"/>
</dbReference>
<gene>
    <name evidence="2" type="ORF">J3492_06095</name>
</gene>
<dbReference type="Gene3D" id="2.40.30.170">
    <property type="match status" value="1"/>
</dbReference>
<feature type="coiled-coil region" evidence="1">
    <location>
        <begin position="99"/>
        <end position="126"/>
    </location>
</feature>
<dbReference type="Gene3D" id="1.10.287.470">
    <property type="entry name" value="Helix hairpin bin"/>
    <property type="match status" value="1"/>
</dbReference>
<protein>
    <submittedName>
        <fullName evidence="2">HlyD family efflux transporter periplasmic adaptor subunit</fullName>
    </submittedName>
</protein>
<dbReference type="RefSeq" id="WP_201575030.1">
    <property type="nucleotide sequence ID" value="NZ_JAGBKM010000008.1"/>
</dbReference>
<organism evidence="2 3">
    <name type="scientific">Psychrobacter coccoides</name>
    <dbReference type="NCBI Taxonomy" id="2818440"/>
    <lineage>
        <taxon>Bacteria</taxon>
        <taxon>Pseudomonadati</taxon>
        <taxon>Pseudomonadota</taxon>
        <taxon>Gammaproteobacteria</taxon>
        <taxon>Moraxellales</taxon>
        <taxon>Moraxellaceae</taxon>
        <taxon>Psychrobacter</taxon>
    </lineage>
</organism>
<keyword evidence="3" id="KW-1185">Reference proteome</keyword>
<feature type="coiled-coil region" evidence="1">
    <location>
        <begin position="165"/>
        <end position="199"/>
    </location>
</feature>
<evidence type="ECO:0000313" key="2">
    <source>
        <dbReference type="EMBL" id="MBO1530782.1"/>
    </source>
</evidence>
<comment type="caution">
    <text evidence="2">The sequence shown here is derived from an EMBL/GenBank/DDBJ whole genome shotgun (WGS) entry which is preliminary data.</text>
</comment>
<proteinExistence type="predicted"/>
<keyword evidence="1" id="KW-0175">Coiled coil</keyword>